<comment type="caution">
    <text evidence="8">The sequence shown here is derived from an EMBL/GenBank/DDBJ whole genome shotgun (WGS) entry which is preliminary data.</text>
</comment>
<evidence type="ECO:0000256" key="3">
    <source>
        <dbReference type="ARBA" id="ARBA00022630"/>
    </source>
</evidence>
<evidence type="ECO:0000313" key="9">
    <source>
        <dbReference type="Proteomes" id="UP000682733"/>
    </source>
</evidence>
<evidence type="ECO:0000256" key="5">
    <source>
        <dbReference type="ARBA" id="ARBA00022857"/>
    </source>
</evidence>
<comment type="similarity">
    <text evidence="2">Belongs to the FMO family.</text>
</comment>
<keyword evidence="4" id="KW-0274">FAD</keyword>
<dbReference type="PIRSF" id="PIRSF000332">
    <property type="entry name" value="FMO"/>
    <property type="match status" value="1"/>
</dbReference>
<dbReference type="EMBL" id="CAJNOK010046509">
    <property type="protein sequence ID" value="CAF1583740.1"/>
    <property type="molecule type" value="Genomic_DNA"/>
</dbReference>
<evidence type="ECO:0000256" key="6">
    <source>
        <dbReference type="ARBA" id="ARBA00023002"/>
    </source>
</evidence>
<proteinExistence type="inferred from homology"/>
<dbReference type="InterPro" id="IPR020946">
    <property type="entry name" value="Flavin_mOase-like"/>
</dbReference>
<keyword evidence="3" id="KW-0285">Flavoprotein</keyword>
<dbReference type="Proteomes" id="UP000677228">
    <property type="component" value="Unassembled WGS sequence"/>
</dbReference>
<dbReference type="InterPro" id="IPR050346">
    <property type="entry name" value="FMO-like"/>
</dbReference>
<comment type="cofactor">
    <cofactor evidence="1">
        <name>FAD</name>
        <dbReference type="ChEBI" id="CHEBI:57692"/>
    </cofactor>
</comment>
<organism evidence="8 9">
    <name type="scientific">Didymodactylos carnosus</name>
    <dbReference type="NCBI Taxonomy" id="1234261"/>
    <lineage>
        <taxon>Eukaryota</taxon>
        <taxon>Metazoa</taxon>
        <taxon>Spiralia</taxon>
        <taxon>Gnathifera</taxon>
        <taxon>Rotifera</taxon>
        <taxon>Eurotatoria</taxon>
        <taxon>Bdelloidea</taxon>
        <taxon>Philodinida</taxon>
        <taxon>Philodinidae</taxon>
        <taxon>Didymodactylos</taxon>
    </lineage>
</organism>
<dbReference type="PRINTS" id="PR00370">
    <property type="entry name" value="FMOXYGENASE"/>
</dbReference>
<dbReference type="GO" id="GO:0050661">
    <property type="term" value="F:NADP binding"/>
    <property type="evidence" value="ECO:0007669"/>
    <property type="project" value="InterPro"/>
</dbReference>
<dbReference type="FunFam" id="3.50.50.60:FF:000023">
    <property type="entry name" value="Dimethylaniline monooxygenase [N-oxide-forming]"/>
    <property type="match status" value="1"/>
</dbReference>
<dbReference type="InterPro" id="IPR000960">
    <property type="entry name" value="Flavin_mOase"/>
</dbReference>
<name>A0A8S2VPW2_9BILA</name>
<sequence length="287" mass="33200">MVSSNPVTMFSDFVGEEGDKILEKPRMLSFLEYSKYLDDYAEHFKLKQYIKFETCVESVWRDVSVPNKWHVRVKNVNQEEQVFVFDRIAVCSGTHQLRAMPVFVGQDRFQGKIKHMQDVKLFEEFTGKRDQMNYERTKMNLKQLKTGNTRNTYGTKNSGIVEALVNYGCQRKPGIKELKATSIVFDDNTEEEVDEIVCCTGFGNHFAFLETEENAKDVELRQVAKDAQISHNLYKHCVHPLTGVELFFIGFVRPCFGAIPPLAEMQARWPYIQFACTTELAKSERCQ</sequence>
<evidence type="ECO:0008006" key="10">
    <source>
        <dbReference type="Google" id="ProtNLM"/>
    </source>
</evidence>
<protein>
    <recommendedName>
        <fullName evidence="10">Flavin-containing monooxygenase</fullName>
    </recommendedName>
</protein>
<evidence type="ECO:0000256" key="4">
    <source>
        <dbReference type="ARBA" id="ARBA00022827"/>
    </source>
</evidence>
<evidence type="ECO:0000256" key="1">
    <source>
        <dbReference type="ARBA" id="ARBA00001974"/>
    </source>
</evidence>
<accession>A0A8S2VPW2</accession>
<dbReference type="PANTHER" id="PTHR23023">
    <property type="entry name" value="DIMETHYLANILINE MONOOXYGENASE"/>
    <property type="match status" value="1"/>
</dbReference>
<dbReference type="SUPFAM" id="SSF51905">
    <property type="entry name" value="FAD/NAD(P)-binding domain"/>
    <property type="match status" value="1"/>
</dbReference>
<dbReference type="Gene3D" id="3.50.50.60">
    <property type="entry name" value="FAD/NAD(P)-binding domain"/>
    <property type="match status" value="2"/>
</dbReference>
<feature type="non-terminal residue" evidence="8">
    <location>
        <position position="1"/>
    </location>
</feature>
<dbReference type="GO" id="GO:0004499">
    <property type="term" value="F:N,N-dimethylaniline monooxygenase activity"/>
    <property type="evidence" value="ECO:0007669"/>
    <property type="project" value="InterPro"/>
</dbReference>
<keyword evidence="5" id="KW-0521">NADP</keyword>
<dbReference type="GO" id="GO:0050660">
    <property type="term" value="F:flavin adenine dinucleotide binding"/>
    <property type="evidence" value="ECO:0007669"/>
    <property type="project" value="InterPro"/>
</dbReference>
<evidence type="ECO:0000313" key="8">
    <source>
        <dbReference type="EMBL" id="CAF4384078.1"/>
    </source>
</evidence>
<keyword evidence="6" id="KW-0560">Oxidoreductase</keyword>
<dbReference type="Pfam" id="PF00743">
    <property type="entry name" value="FMO-like"/>
    <property type="match status" value="2"/>
</dbReference>
<dbReference type="AlphaFoldDB" id="A0A8S2VPW2"/>
<gene>
    <name evidence="7" type="ORF">OVA965_LOCUS41124</name>
    <name evidence="8" type="ORF">TMI583_LOCUS42693</name>
</gene>
<dbReference type="InterPro" id="IPR036188">
    <property type="entry name" value="FAD/NAD-bd_sf"/>
</dbReference>
<dbReference type="EMBL" id="CAJOBA010069666">
    <property type="protein sequence ID" value="CAF4384078.1"/>
    <property type="molecule type" value="Genomic_DNA"/>
</dbReference>
<evidence type="ECO:0000256" key="2">
    <source>
        <dbReference type="ARBA" id="ARBA00009183"/>
    </source>
</evidence>
<reference evidence="8" key="1">
    <citation type="submission" date="2021-02" db="EMBL/GenBank/DDBJ databases">
        <authorList>
            <person name="Nowell W R."/>
        </authorList>
    </citation>
    <scope>NUCLEOTIDE SEQUENCE</scope>
</reference>
<dbReference type="Proteomes" id="UP000682733">
    <property type="component" value="Unassembled WGS sequence"/>
</dbReference>
<evidence type="ECO:0000313" key="7">
    <source>
        <dbReference type="EMBL" id="CAF1583740.1"/>
    </source>
</evidence>